<sequence length="239" mass="25933">MSTCSLEHPNGQKAESLPAKRLCKGECAQDGSVGGGGGKASRAVEVSIVIPVHNASCWLDECLQGIVDQDYTGSMELSVYDDASTDGSRAIVEGWRERLERRGVSMVISGHDSAQPRGVGHAKNQAVSRCVCIVTDPMLISSPPVGHAKNQAVSQSSGKYLCFQDADDVMMPQRIHLQYEACLFNSTSLIGCQVRRDPEGSTERYTRWINNISQDQLSTQVTHTQCVCVCVWGGSRARQ</sequence>
<feature type="domain" description="Glycosyltransferase 2-like" evidence="1">
    <location>
        <begin position="147"/>
        <end position="225"/>
    </location>
</feature>
<dbReference type="Gene3D" id="3.90.550.10">
    <property type="entry name" value="Spore Coat Polysaccharide Biosynthesis Protein SpsA, Chain A"/>
    <property type="match status" value="2"/>
</dbReference>
<feature type="domain" description="Glycosyltransferase 2-like" evidence="1">
    <location>
        <begin position="47"/>
        <end position="128"/>
    </location>
</feature>
<dbReference type="PANTHER" id="PTHR22916">
    <property type="entry name" value="GLYCOSYLTRANSFERASE"/>
    <property type="match status" value="1"/>
</dbReference>
<dbReference type="GO" id="GO:0016758">
    <property type="term" value="F:hexosyltransferase activity"/>
    <property type="evidence" value="ECO:0007669"/>
    <property type="project" value="UniProtKB-ARBA"/>
</dbReference>
<reference evidence="2" key="3">
    <citation type="submission" date="2025-09" db="UniProtKB">
        <authorList>
            <consortium name="Ensembl"/>
        </authorList>
    </citation>
    <scope>IDENTIFICATION</scope>
</reference>
<dbReference type="InterPro" id="IPR029044">
    <property type="entry name" value="Nucleotide-diphossugar_trans"/>
</dbReference>
<reference evidence="2" key="2">
    <citation type="submission" date="2025-08" db="UniProtKB">
        <authorList>
            <consortium name="Ensembl"/>
        </authorList>
    </citation>
    <scope>IDENTIFICATION</scope>
</reference>
<dbReference type="SUPFAM" id="SSF53448">
    <property type="entry name" value="Nucleotide-diphospho-sugar transferases"/>
    <property type="match status" value="1"/>
</dbReference>
<dbReference type="InterPro" id="IPR001173">
    <property type="entry name" value="Glyco_trans_2-like"/>
</dbReference>
<keyword evidence="3" id="KW-1185">Reference proteome</keyword>
<dbReference type="Ensembl" id="ENSOTST00005121827.1">
    <property type="protein sequence ID" value="ENSOTSP00005112865.1"/>
    <property type="gene ID" value="ENSOTSG00005058995.1"/>
</dbReference>
<accession>A0AAZ3P8N6</accession>
<proteinExistence type="predicted"/>
<evidence type="ECO:0000313" key="3">
    <source>
        <dbReference type="Proteomes" id="UP000694402"/>
    </source>
</evidence>
<dbReference type="AlphaFoldDB" id="A0AAZ3P8N6"/>
<name>A0AAZ3P8N6_ONCTS</name>
<dbReference type="GeneTree" id="ENSGT00390000006933"/>
<dbReference type="Proteomes" id="UP000694402">
    <property type="component" value="Unassembled WGS sequence"/>
</dbReference>
<reference evidence="3" key="1">
    <citation type="journal article" date="2018" name="PLoS ONE">
        <title>Chinook salmon (Oncorhynchus tshawytscha) genome and transcriptome.</title>
        <authorList>
            <person name="Christensen K.A."/>
            <person name="Leong J.S."/>
            <person name="Sakhrani D."/>
            <person name="Biagi C.A."/>
            <person name="Minkley D.R."/>
            <person name="Withler R.E."/>
            <person name="Rondeau E.B."/>
            <person name="Koop B.F."/>
            <person name="Devlin R.H."/>
        </authorList>
    </citation>
    <scope>NUCLEOTIDE SEQUENCE [LARGE SCALE GENOMIC DNA]</scope>
</reference>
<evidence type="ECO:0000313" key="2">
    <source>
        <dbReference type="Ensembl" id="ENSOTSP00005112865.1"/>
    </source>
</evidence>
<organism evidence="2 3">
    <name type="scientific">Oncorhynchus tshawytscha</name>
    <name type="common">Chinook salmon</name>
    <name type="synonym">Salmo tshawytscha</name>
    <dbReference type="NCBI Taxonomy" id="74940"/>
    <lineage>
        <taxon>Eukaryota</taxon>
        <taxon>Metazoa</taxon>
        <taxon>Chordata</taxon>
        <taxon>Craniata</taxon>
        <taxon>Vertebrata</taxon>
        <taxon>Euteleostomi</taxon>
        <taxon>Actinopterygii</taxon>
        <taxon>Neopterygii</taxon>
        <taxon>Teleostei</taxon>
        <taxon>Protacanthopterygii</taxon>
        <taxon>Salmoniformes</taxon>
        <taxon>Salmonidae</taxon>
        <taxon>Salmoninae</taxon>
        <taxon>Oncorhynchus</taxon>
    </lineage>
</organism>
<protein>
    <recommendedName>
        <fullName evidence="1">Glycosyltransferase 2-like domain-containing protein</fullName>
    </recommendedName>
</protein>
<dbReference type="PANTHER" id="PTHR22916:SF3">
    <property type="entry name" value="UDP-GLCNAC:BETAGAL BETA-1,3-N-ACETYLGLUCOSAMINYLTRANSFERASE-LIKE PROTEIN 1"/>
    <property type="match status" value="1"/>
</dbReference>
<gene>
    <name evidence="2" type="primary">LOC121843226</name>
</gene>
<dbReference type="Pfam" id="PF00535">
    <property type="entry name" value="Glycos_transf_2"/>
    <property type="match status" value="2"/>
</dbReference>
<evidence type="ECO:0000259" key="1">
    <source>
        <dbReference type="Pfam" id="PF00535"/>
    </source>
</evidence>